<dbReference type="Proteomes" id="UP000020218">
    <property type="component" value="Unassembled WGS sequence"/>
</dbReference>
<dbReference type="GO" id="GO:0042626">
    <property type="term" value="F:ATPase-coupled transmembrane transporter activity"/>
    <property type="evidence" value="ECO:0007669"/>
    <property type="project" value="TreeGrafter"/>
</dbReference>
<dbReference type="PROSITE" id="PS50893">
    <property type="entry name" value="ABC_TRANSPORTER_2"/>
    <property type="match status" value="1"/>
</dbReference>
<dbReference type="PATRIC" id="fig|1454001.3.peg.353"/>
<keyword evidence="10" id="KW-0378">Hydrolase</keyword>
<dbReference type="GO" id="GO:0016887">
    <property type="term" value="F:ATP hydrolysis activity"/>
    <property type="evidence" value="ECO:0007669"/>
    <property type="project" value="InterPro"/>
</dbReference>
<evidence type="ECO:0000256" key="3">
    <source>
        <dbReference type="ARBA" id="ARBA00022448"/>
    </source>
</evidence>
<dbReference type="PANTHER" id="PTHR43553:SF24">
    <property type="entry name" value="ENERGY-COUPLING FACTOR TRANSPORTER ATP-BINDING PROTEIN ECFA1"/>
    <property type="match status" value="1"/>
</dbReference>
<dbReference type="SMART" id="SM00382">
    <property type="entry name" value="AAA"/>
    <property type="match status" value="1"/>
</dbReference>
<dbReference type="GO" id="GO:0043190">
    <property type="term" value="C:ATP-binding cassette (ABC) transporter complex"/>
    <property type="evidence" value="ECO:0007669"/>
    <property type="project" value="TreeGrafter"/>
</dbReference>
<keyword evidence="3" id="KW-0813">Transport</keyword>
<keyword evidence="7" id="KW-1278">Translocase</keyword>
<comment type="similarity">
    <text evidence="2">Belongs to the ABC transporter superfamily.</text>
</comment>
<dbReference type="STRING" id="1454001.AW08_00353"/>
<feature type="domain" description="ABC transporter" evidence="9">
    <location>
        <begin position="7"/>
        <end position="237"/>
    </location>
</feature>
<dbReference type="InterPro" id="IPR003439">
    <property type="entry name" value="ABC_transporter-like_ATP-bd"/>
</dbReference>
<dbReference type="AlphaFoldDB" id="A0A011N2M6"/>
<evidence type="ECO:0000256" key="4">
    <source>
        <dbReference type="ARBA" id="ARBA00022475"/>
    </source>
</evidence>
<keyword evidence="6 10" id="KW-0067">ATP-binding</keyword>
<dbReference type="PANTHER" id="PTHR43553">
    <property type="entry name" value="HEAVY METAL TRANSPORTER"/>
    <property type="match status" value="1"/>
</dbReference>
<evidence type="ECO:0000256" key="7">
    <source>
        <dbReference type="ARBA" id="ARBA00022967"/>
    </source>
</evidence>
<dbReference type="CDD" id="cd03225">
    <property type="entry name" value="ABC_cobalt_CbiO_domain1"/>
    <property type="match status" value="1"/>
</dbReference>
<dbReference type="InterPro" id="IPR050095">
    <property type="entry name" value="ECF_ABC_transporter_ATP-bd"/>
</dbReference>
<dbReference type="InterPro" id="IPR003593">
    <property type="entry name" value="AAA+_ATPase"/>
</dbReference>
<dbReference type="Pfam" id="PF00005">
    <property type="entry name" value="ABC_tran"/>
    <property type="match status" value="1"/>
</dbReference>
<evidence type="ECO:0000259" key="9">
    <source>
        <dbReference type="PROSITE" id="PS50893"/>
    </source>
</evidence>
<dbReference type="GO" id="GO:0005524">
    <property type="term" value="F:ATP binding"/>
    <property type="evidence" value="ECO:0007669"/>
    <property type="project" value="UniProtKB-KW"/>
</dbReference>
<keyword evidence="5" id="KW-0547">Nucleotide-binding</keyword>
<keyword evidence="8" id="KW-0472">Membrane</keyword>
<gene>
    <name evidence="10" type="primary">cbiO_1</name>
    <name evidence="10" type="ORF">AW08_00353</name>
</gene>
<proteinExistence type="inferred from homology"/>
<evidence type="ECO:0000313" key="10">
    <source>
        <dbReference type="EMBL" id="EXI69146.1"/>
    </source>
</evidence>
<evidence type="ECO:0000256" key="5">
    <source>
        <dbReference type="ARBA" id="ARBA00022741"/>
    </source>
</evidence>
<evidence type="ECO:0000313" key="11">
    <source>
        <dbReference type="Proteomes" id="UP000020218"/>
    </source>
</evidence>
<sequence>MVTQALVAVSDLRHAYADGQTALDGVSFEVGSGEKLAIVGANGAGKSTTLLHLAGCLLPQAGSVRIADLLLCRENLPQLRRRVGMLFQNPDDQLFMPRVCDDVAFGPANLGLPAEEVNARVMQALAVVGATHLAQRQPHRLSTGEKRAVAIASVLALSPTILLMDEPTSSLDPASRRQLIELLQTFEQTLIIATHDLDMVLDLCPRTLVLGEGRIVADGASAVLLQDAALLAKARLEKPLRLQACPSCSGAGARPAPGPHGLNRR</sequence>
<dbReference type="EMBL" id="JFAX01000002">
    <property type="protein sequence ID" value="EXI69146.1"/>
    <property type="molecule type" value="Genomic_DNA"/>
</dbReference>
<comment type="caution">
    <text evidence="10">The sequence shown here is derived from an EMBL/GenBank/DDBJ whole genome shotgun (WGS) entry which is preliminary data.</text>
</comment>
<dbReference type="InterPro" id="IPR015856">
    <property type="entry name" value="ABC_transpr_CbiO/EcfA_su"/>
</dbReference>
<reference evidence="10" key="1">
    <citation type="submission" date="2014-02" db="EMBL/GenBank/DDBJ databases">
        <title>Expanding our view of genomic diversity in Candidatus Accumulibacter clades.</title>
        <authorList>
            <person name="Skennerton C.T."/>
            <person name="Barr J.J."/>
            <person name="Slater F.R."/>
            <person name="Bond P.L."/>
            <person name="Tyson G.W."/>
        </authorList>
    </citation>
    <scope>NUCLEOTIDE SEQUENCE [LARGE SCALE GENOMIC DNA]</scope>
</reference>
<dbReference type="GO" id="GO:0000041">
    <property type="term" value="P:transition metal ion transport"/>
    <property type="evidence" value="ECO:0007669"/>
    <property type="project" value="UniProtKB-ARBA"/>
</dbReference>
<evidence type="ECO:0000256" key="2">
    <source>
        <dbReference type="ARBA" id="ARBA00005417"/>
    </source>
</evidence>
<dbReference type="SUPFAM" id="SSF52540">
    <property type="entry name" value="P-loop containing nucleoside triphosphate hydrolases"/>
    <property type="match status" value="1"/>
</dbReference>
<organism evidence="10 11">
    <name type="scientific">Candidatus Accumulibacter adjunctus</name>
    <dbReference type="NCBI Taxonomy" id="1454001"/>
    <lineage>
        <taxon>Bacteria</taxon>
        <taxon>Pseudomonadati</taxon>
        <taxon>Pseudomonadota</taxon>
        <taxon>Betaproteobacteria</taxon>
        <taxon>Candidatus Accumulibacter</taxon>
    </lineage>
</organism>
<name>A0A011N2M6_9PROT</name>
<evidence type="ECO:0000256" key="8">
    <source>
        <dbReference type="ARBA" id="ARBA00023136"/>
    </source>
</evidence>
<accession>A0A011N2M6</accession>
<evidence type="ECO:0000256" key="1">
    <source>
        <dbReference type="ARBA" id="ARBA00004236"/>
    </source>
</evidence>
<dbReference type="Gene3D" id="3.40.50.300">
    <property type="entry name" value="P-loop containing nucleotide triphosphate hydrolases"/>
    <property type="match status" value="1"/>
</dbReference>
<dbReference type="FunFam" id="3.40.50.300:FF:000224">
    <property type="entry name" value="Energy-coupling factor transporter ATP-binding protein EcfA"/>
    <property type="match status" value="1"/>
</dbReference>
<evidence type="ECO:0000256" key="6">
    <source>
        <dbReference type="ARBA" id="ARBA00022840"/>
    </source>
</evidence>
<keyword evidence="11" id="KW-1185">Reference proteome</keyword>
<dbReference type="EC" id="3.6.3.-" evidence="10"/>
<dbReference type="InterPro" id="IPR027417">
    <property type="entry name" value="P-loop_NTPase"/>
</dbReference>
<comment type="subcellular location">
    <subcellularLocation>
        <location evidence="1">Cell membrane</location>
    </subcellularLocation>
</comment>
<keyword evidence="4" id="KW-1003">Cell membrane</keyword>
<protein>
    <submittedName>
        <fullName evidence="10">Cobalt import ATP-binding protein CbiO</fullName>
        <ecNumber evidence="10">3.6.3.-</ecNumber>
    </submittedName>
</protein>